<feature type="domain" description="AAA-ATPase-like" evidence="1">
    <location>
        <begin position="5"/>
        <end position="228"/>
    </location>
</feature>
<keyword evidence="3" id="KW-1185">Reference proteome</keyword>
<dbReference type="InterPro" id="IPR027417">
    <property type="entry name" value="P-loop_NTPase"/>
</dbReference>
<dbReference type="InterPro" id="IPR012547">
    <property type="entry name" value="PDDEXK_9"/>
</dbReference>
<sequence length="556" mass="63605">MKKFRIGTDDFKEFIEDGGYFVDKSLLIRDIIEGNKVTLIPRPRRFGKTLNMTMLRYFFERSEESRSYLFENCAIANYPDYVQHQGQYPVIYISLKDLKRDSYEHFIEATRVEIGSLYKNFAEVQPVLSDGSRERFLRIIMEEATLNDLYSSLKDLITHCHQYYKKPVIVLIDEYDTPMIEAFSHGYYDKMAGFMRSWLGAGLKPEYGQVLFRAVVTGILRIAKESIFSDLNNLDVASPLMIGPYADKFGFTDPELSLILSAFQAEDHAAIIRDWYNGYSFGGHTIYNPWSVISYIQAIPNPPGPKWLNTSSNALVYEELEAGGLEIKRDLEVLLAGEELRYPLSENITFTDIGRNTVNIWSLLYYSGYLKAEDPQSDLRGRITYRLSIPNREISYAYEHFIESLYRNTEGGLDSLLNSFLGKRPILQIGPVLQDLTRDLVSMYDLAKLPEAVFHAFVLGLLANLRTVYEIRSNAEAGFGRADILMIPRTRDYPIAYIIEFKTTDGRRNTEISSKALGQIKKQEYEAALSNAGIPDDLIVRLAIILQGKEVRVETG</sequence>
<dbReference type="Pfam" id="PF08011">
    <property type="entry name" value="PDDEXK_9"/>
    <property type="match status" value="1"/>
</dbReference>
<proteinExistence type="predicted"/>
<accession>A0A8E7B3L4</accession>
<dbReference type="PANTHER" id="PTHR34825">
    <property type="entry name" value="CONSERVED PROTEIN, WITH A WEAK D-GALACTARATE DEHYDRATASE/ALTRONATE HYDROLASE DOMAIN"/>
    <property type="match status" value="1"/>
</dbReference>
<dbReference type="Proteomes" id="UP000680656">
    <property type="component" value="Chromosome"/>
</dbReference>
<reference evidence="2 3" key="1">
    <citation type="submission" date="2021-05" db="EMBL/GenBank/DDBJ databases">
        <title>A novel Methanospirillum isolate from a pyrite-forming mixed culture.</title>
        <authorList>
            <person name="Bunk B."/>
            <person name="Sproer C."/>
            <person name="Spring S."/>
            <person name="Pester M."/>
        </authorList>
    </citation>
    <scope>NUCLEOTIDE SEQUENCE [LARGE SCALE GENOMIC DNA]</scope>
    <source>
        <strain evidence="2 3">J.3.6.1-F.2.7.3</strain>
    </source>
</reference>
<organism evidence="2 3">
    <name type="scientific">Methanospirillum purgamenti</name>
    <dbReference type="NCBI Taxonomy" id="2834276"/>
    <lineage>
        <taxon>Archaea</taxon>
        <taxon>Methanobacteriati</taxon>
        <taxon>Methanobacteriota</taxon>
        <taxon>Stenosarchaea group</taxon>
        <taxon>Methanomicrobia</taxon>
        <taxon>Methanomicrobiales</taxon>
        <taxon>Methanospirillaceae</taxon>
        <taxon>Methanospirillum</taxon>
    </lineage>
</organism>
<dbReference type="Pfam" id="PF09820">
    <property type="entry name" value="AAA-ATPase_like"/>
    <property type="match status" value="1"/>
</dbReference>
<evidence type="ECO:0000313" key="3">
    <source>
        <dbReference type="Proteomes" id="UP000680656"/>
    </source>
</evidence>
<evidence type="ECO:0000313" key="2">
    <source>
        <dbReference type="EMBL" id="QVV89867.1"/>
    </source>
</evidence>
<dbReference type="SUPFAM" id="SSF52540">
    <property type="entry name" value="P-loop containing nucleoside triphosphate hydrolases"/>
    <property type="match status" value="1"/>
</dbReference>
<dbReference type="GeneID" id="65096527"/>
<dbReference type="PANTHER" id="PTHR34825:SF1">
    <property type="entry name" value="AAA-ATPASE-LIKE DOMAIN-CONTAINING PROTEIN"/>
    <property type="match status" value="1"/>
</dbReference>
<dbReference type="KEGG" id="mrtj:KHC33_05045"/>
<dbReference type="InterPro" id="IPR018631">
    <property type="entry name" value="AAA-ATPase-like_dom"/>
</dbReference>
<gene>
    <name evidence="2" type="ORF">KHC33_05045</name>
</gene>
<dbReference type="RefSeq" id="WP_214420648.1">
    <property type="nucleotide sequence ID" value="NZ_CP075546.1"/>
</dbReference>
<dbReference type="AlphaFoldDB" id="A0A8E7B3L4"/>
<name>A0A8E7B3L4_9EURY</name>
<dbReference type="EMBL" id="CP075546">
    <property type="protein sequence ID" value="QVV89867.1"/>
    <property type="molecule type" value="Genomic_DNA"/>
</dbReference>
<evidence type="ECO:0000259" key="1">
    <source>
        <dbReference type="Pfam" id="PF09820"/>
    </source>
</evidence>
<dbReference type="Gene3D" id="3.40.50.300">
    <property type="entry name" value="P-loop containing nucleotide triphosphate hydrolases"/>
    <property type="match status" value="1"/>
</dbReference>
<protein>
    <submittedName>
        <fullName evidence="2">AAA family ATPase</fullName>
    </submittedName>
</protein>